<dbReference type="NCBIfam" id="NF038214">
    <property type="entry name" value="IS21_help_AAA"/>
    <property type="match status" value="1"/>
</dbReference>
<feature type="non-terminal residue" evidence="5">
    <location>
        <position position="211"/>
    </location>
</feature>
<comment type="caution">
    <text evidence="5">The sequence shown here is derived from an EMBL/GenBank/DDBJ whole genome shotgun (WGS) entry which is preliminary data.</text>
</comment>
<dbReference type="Proteomes" id="UP000477782">
    <property type="component" value="Unassembled WGS sequence"/>
</dbReference>
<dbReference type="EMBL" id="JAAIVJ010000033">
    <property type="protein sequence ID" value="NEY92285.1"/>
    <property type="molecule type" value="Genomic_DNA"/>
</dbReference>
<proteinExistence type="inferred from homology"/>
<dbReference type="RefSeq" id="WP_164628465.1">
    <property type="nucleotide sequence ID" value="NZ_JAAIVJ010000033.1"/>
</dbReference>
<evidence type="ECO:0000313" key="6">
    <source>
        <dbReference type="Proteomes" id="UP000477782"/>
    </source>
</evidence>
<dbReference type="Pfam" id="PF01695">
    <property type="entry name" value="IstB_IS21"/>
    <property type="match status" value="1"/>
</dbReference>
<dbReference type="InterPro" id="IPR002611">
    <property type="entry name" value="IstB_ATP-bd"/>
</dbReference>
<dbReference type="InterPro" id="IPR047661">
    <property type="entry name" value="IstB"/>
</dbReference>
<evidence type="ECO:0000256" key="1">
    <source>
        <dbReference type="ARBA" id="ARBA00008059"/>
    </source>
</evidence>
<sequence length="211" mass="23506">MLTHPTHDRLLALGLTGIAKALEEQRRSTAFDDLSFEERLGILVDREAAERDGKKLASRLKFAALRQDASVEDLDLRTSRGLDRGVMAHLADGAWIARHENLLITGPTGLGKSWIACALGHKSCRDGRSVLYQRAPRMFEALALARGDGRHERILKTIARMDVLIIDDWGLAVLTAPERRDLLEILEDRHGRASTIVTSQLPVEHWHDAIG</sequence>
<organism evidence="5 6">
    <name type="scientific">Tabrizicola oligotrophica</name>
    <dbReference type="NCBI Taxonomy" id="2710650"/>
    <lineage>
        <taxon>Bacteria</taxon>
        <taxon>Pseudomonadati</taxon>
        <taxon>Pseudomonadota</taxon>
        <taxon>Alphaproteobacteria</taxon>
        <taxon>Rhodobacterales</taxon>
        <taxon>Paracoccaceae</taxon>
        <taxon>Tabrizicola</taxon>
    </lineage>
</organism>
<dbReference type="Gene3D" id="3.40.50.300">
    <property type="entry name" value="P-loop containing nucleotide triphosphate hydrolases"/>
    <property type="match status" value="1"/>
</dbReference>
<keyword evidence="6" id="KW-1185">Reference proteome</keyword>
<keyword evidence="3 5" id="KW-0067">ATP-binding</keyword>
<feature type="domain" description="AAA+ ATPase" evidence="4">
    <location>
        <begin position="98"/>
        <end position="201"/>
    </location>
</feature>
<dbReference type="PANTHER" id="PTHR30050:SF4">
    <property type="entry name" value="ATP-BINDING PROTEIN RV3427C IN INSERTION SEQUENCE-RELATED"/>
    <property type="match status" value="1"/>
</dbReference>
<evidence type="ECO:0000256" key="2">
    <source>
        <dbReference type="ARBA" id="ARBA00022741"/>
    </source>
</evidence>
<evidence type="ECO:0000256" key="3">
    <source>
        <dbReference type="ARBA" id="ARBA00022840"/>
    </source>
</evidence>
<name>A0A6M0QXU1_9RHOB</name>
<dbReference type="PIRSF" id="PIRSF003073">
    <property type="entry name" value="DNAC_TnpB_IstB"/>
    <property type="match status" value="1"/>
</dbReference>
<dbReference type="InterPro" id="IPR028350">
    <property type="entry name" value="DNAC/IstB-like"/>
</dbReference>
<reference evidence="5 6" key="1">
    <citation type="submission" date="2020-02" db="EMBL/GenBank/DDBJ databases">
        <authorList>
            <person name="Chen W.-M."/>
        </authorList>
    </citation>
    <scope>NUCLEOTIDE SEQUENCE [LARGE SCALE GENOMIC DNA]</scope>
    <source>
        <strain evidence="5 6">KMS-5</strain>
    </source>
</reference>
<protein>
    <submittedName>
        <fullName evidence="5">ATP-binding protein</fullName>
    </submittedName>
</protein>
<dbReference type="GO" id="GO:0005524">
    <property type="term" value="F:ATP binding"/>
    <property type="evidence" value="ECO:0007669"/>
    <property type="project" value="UniProtKB-KW"/>
</dbReference>
<dbReference type="CDD" id="cd00009">
    <property type="entry name" value="AAA"/>
    <property type="match status" value="1"/>
</dbReference>
<evidence type="ECO:0000313" key="5">
    <source>
        <dbReference type="EMBL" id="NEY92285.1"/>
    </source>
</evidence>
<dbReference type="GO" id="GO:0006260">
    <property type="term" value="P:DNA replication"/>
    <property type="evidence" value="ECO:0007669"/>
    <property type="project" value="TreeGrafter"/>
</dbReference>
<dbReference type="AlphaFoldDB" id="A0A6M0QXU1"/>
<dbReference type="SUPFAM" id="SSF52540">
    <property type="entry name" value="P-loop containing nucleoside triphosphate hydrolases"/>
    <property type="match status" value="1"/>
</dbReference>
<dbReference type="SMART" id="SM00382">
    <property type="entry name" value="AAA"/>
    <property type="match status" value="1"/>
</dbReference>
<dbReference type="PANTHER" id="PTHR30050">
    <property type="entry name" value="CHROMOSOMAL REPLICATION INITIATOR PROTEIN DNAA"/>
    <property type="match status" value="1"/>
</dbReference>
<comment type="similarity">
    <text evidence="1">Belongs to the IS21/IS1162 putative ATP-binding protein family.</text>
</comment>
<evidence type="ECO:0000259" key="4">
    <source>
        <dbReference type="SMART" id="SM00382"/>
    </source>
</evidence>
<gene>
    <name evidence="5" type="ORF">G4Z14_18590</name>
</gene>
<keyword evidence="2" id="KW-0547">Nucleotide-binding</keyword>
<dbReference type="InterPro" id="IPR027417">
    <property type="entry name" value="P-loop_NTPase"/>
</dbReference>
<dbReference type="InterPro" id="IPR003593">
    <property type="entry name" value="AAA+_ATPase"/>
</dbReference>
<accession>A0A6M0QXU1</accession>